<organism evidence="1 2">
    <name type="scientific">Natrarchaeobius chitinivorans</name>
    <dbReference type="NCBI Taxonomy" id="1679083"/>
    <lineage>
        <taxon>Archaea</taxon>
        <taxon>Methanobacteriati</taxon>
        <taxon>Methanobacteriota</taxon>
        <taxon>Stenosarchaea group</taxon>
        <taxon>Halobacteria</taxon>
        <taxon>Halobacteriales</taxon>
        <taxon>Natrialbaceae</taxon>
        <taxon>Natrarchaeobius</taxon>
    </lineage>
</organism>
<name>A0A3N6P8N1_NATCH</name>
<dbReference type="EMBL" id="REGA01000015">
    <property type="protein sequence ID" value="RQG92465.1"/>
    <property type="molecule type" value="Genomic_DNA"/>
</dbReference>
<keyword evidence="2" id="KW-1185">Reference proteome</keyword>
<evidence type="ECO:0000313" key="1">
    <source>
        <dbReference type="EMBL" id="RQG92465.1"/>
    </source>
</evidence>
<evidence type="ECO:0000313" key="2">
    <source>
        <dbReference type="Proteomes" id="UP000282323"/>
    </source>
</evidence>
<feature type="non-terminal residue" evidence="1">
    <location>
        <position position="1"/>
    </location>
</feature>
<accession>A0A3N6P8N1</accession>
<dbReference type="AlphaFoldDB" id="A0A3N6P8N1"/>
<dbReference type="Proteomes" id="UP000282323">
    <property type="component" value="Unassembled WGS sequence"/>
</dbReference>
<proteinExistence type="predicted"/>
<reference evidence="1 2" key="1">
    <citation type="submission" date="2018-10" db="EMBL/GenBank/DDBJ databases">
        <title>Natrarchaeobius chitinivorans gen. nov., sp. nov., and Natrarchaeobius haloalkaliphilus sp. nov., alkaliphilic, chitin-utilizing haloarchaea from hypersaline alkaline lakes.</title>
        <authorList>
            <person name="Sorokin D.Y."/>
            <person name="Elcheninov A.G."/>
            <person name="Kostrikina N.A."/>
            <person name="Bale N.J."/>
            <person name="Sinninghe Damste J.S."/>
            <person name="Khijniak T.V."/>
            <person name="Kublanov I.V."/>
            <person name="Toshchakov S.V."/>
        </authorList>
    </citation>
    <scope>NUCLEOTIDE SEQUENCE [LARGE SCALE GENOMIC DNA]</scope>
    <source>
        <strain evidence="1 2">AArcht4T</strain>
    </source>
</reference>
<comment type="caution">
    <text evidence="1">The sequence shown here is derived from an EMBL/GenBank/DDBJ whole genome shotgun (WGS) entry which is preliminary data.</text>
</comment>
<sequence>HLRDGTPEEIVGDRMNVSSDVLEQHYDRRTEREKMELRRQFIKES</sequence>
<gene>
    <name evidence="1" type="ORF">EA473_15690</name>
</gene>
<protein>
    <submittedName>
        <fullName evidence="1">Site-specific integrase</fullName>
    </submittedName>
</protein>